<dbReference type="EMBL" id="JBAKAR010000003">
    <property type="protein sequence ID" value="MEL0612637.1"/>
    <property type="molecule type" value="Genomic_DNA"/>
</dbReference>
<dbReference type="SUPFAM" id="SSF56317">
    <property type="entry name" value="Carbon-nitrogen hydrolase"/>
    <property type="match status" value="1"/>
</dbReference>
<protein>
    <submittedName>
        <fullName evidence="2">Nitrilase-related carbon-nitrogen hydrolase</fullName>
    </submittedName>
</protein>
<dbReference type="InterPro" id="IPR036526">
    <property type="entry name" value="C-N_Hydrolase_sf"/>
</dbReference>
<dbReference type="GO" id="GO:0016787">
    <property type="term" value="F:hydrolase activity"/>
    <property type="evidence" value="ECO:0007669"/>
    <property type="project" value="UniProtKB-KW"/>
</dbReference>
<dbReference type="Gene3D" id="3.60.110.10">
    <property type="entry name" value="Carbon-nitrogen hydrolase"/>
    <property type="match status" value="1"/>
</dbReference>
<sequence length="247" mass="27405">MKITIAQIDIADHQAEENSTKIINIIKANTQSDIILFPELALTGFPTSNEIQSAHSNAECAFHAVRQASSECQTKVLIGHIEEVNGNFYNSAFLLAHGQEHVIHRKAHLWLDDQGVFQRGDHSTLFAINQHQVGSQICFDLEFPEGSRALATAGAELILMPNGNMHPYENTHFILSQARAIENQVFVVTCNRVGQGHGGHFSGESLVVSPFGSLLLKMDSKEAIQTIELDMADVQRSRTDYQYITHQ</sequence>
<dbReference type="Proteomes" id="UP001379949">
    <property type="component" value="Unassembled WGS sequence"/>
</dbReference>
<dbReference type="PANTHER" id="PTHR23088:SF27">
    <property type="entry name" value="DEAMINATED GLUTATHIONE AMIDASE"/>
    <property type="match status" value="1"/>
</dbReference>
<feature type="domain" description="CN hydrolase" evidence="1">
    <location>
        <begin position="1"/>
        <end position="231"/>
    </location>
</feature>
<proteinExistence type="predicted"/>
<evidence type="ECO:0000313" key="3">
    <source>
        <dbReference type="Proteomes" id="UP001379949"/>
    </source>
</evidence>
<dbReference type="RefSeq" id="WP_341566631.1">
    <property type="nucleotide sequence ID" value="NZ_JBAKAR010000003.1"/>
</dbReference>
<accession>A0ABU9G2C3</accession>
<dbReference type="InterPro" id="IPR003010">
    <property type="entry name" value="C-N_Hydrolase"/>
</dbReference>
<name>A0ABU9G2C3_9GAMM</name>
<dbReference type="PANTHER" id="PTHR23088">
    <property type="entry name" value="NITRILASE-RELATED"/>
    <property type="match status" value="1"/>
</dbReference>
<keyword evidence="3" id="KW-1185">Reference proteome</keyword>
<keyword evidence="2" id="KW-0378">Hydrolase</keyword>
<dbReference type="Pfam" id="PF00795">
    <property type="entry name" value="CN_hydrolase"/>
    <property type="match status" value="1"/>
</dbReference>
<gene>
    <name evidence="2" type="ORF">V6242_05735</name>
</gene>
<evidence type="ECO:0000259" key="1">
    <source>
        <dbReference type="PROSITE" id="PS50263"/>
    </source>
</evidence>
<dbReference type="PROSITE" id="PS50263">
    <property type="entry name" value="CN_HYDROLASE"/>
    <property type="match status" value="1"/>
</dbReference>
<reference evidence="2 3" key="1">
    <citation type="submission" date="2024-02" db="EMBL/GenBank/DDBJ databases">
        <title>Bacteria isolated from the canopy kelp, Nereocystis luetkeana.</title>
        <authorList>
            <person name="Pfister C.A."/>
            <person name="Younker I.T."/>
            <person name="Light S.H."/>
        </authorList>
    </citation>
    <scope>NUCLEOTIDE SEQUENCE [LARGE SCALE GENOMIC DNA]</scope>
    <source>
        <strain evidence="2 3">TI.4.07</strain>
    </source>
</reference>
<evidence type="ECO:0000313" key="2">
    <source>
        <dbReference type="EMBL" id="MEL0612637.1"/>
    </source>
</evidence>
<organism evidence="2 3">
    <name type="scientific">Marinomonas arenicola</name>
    <dbReference type="NCBI Taxonomy" id="569601"/>
    <lineage>
        <taxon>Bacteria</taxon>
        <taxon>Pseudomonadati</taxon>
        <taxon>Pseudomonadota</taxon>
        <taxon>Gammaproteobacteria</taxon>
        <taxon>Oceanospirillales</taxon>
        <taxon>Oceanospirillaceae</taxon>
        <taxon>Marinomonas</taxon>
    </lineage>
</organism>
<comment type="caution">
    <text evidence="2">The sequence shown here is derived from an EMBL/GenBank/DDBJ whole genome shotgun (WGS) entry which is preliminary data.</text>
</comment>